<keyword evidence="4 6" id="KW-0486">Methionine biosynthesis</keyword>
<dbReference type="Proteomes" id="UP000248729">
    <property type="component" value="Unassembled WGS sequence"/>
</dbReference>
<feature type="binding site" evidence="6">
    <location>
        <begin position="179"/>
        <end position="180"/>
    </location>
    <ligand>
        <name>substrate</name>
    </ligand>
</feature>
<name>A0A2J8H0S5_VIBDI</name>
<dbReference type="NCBIfam" id="NF004079">
    <property type="entry name" value="PRK05584.1"/>
    <property type="match status" value="1"/>
</dbReference>
<keyword evidence="9" id="KW-0326">Glycosidase</keyword>
<evidence type="ECO:0000256" key="3">
    <source>
        <dbReference type="ARBA" id="ARBA00022801"/>
    </source>
</evidence>
<dbReference type="AlphaFoldDB" id="A0A2J8H0S5"/>
<evidence type="ECO:0000259" key="7">
    <source>
        <dbReference type="Pfam" id="PF01048"/>
    </source>
</evidence>
<feature type="active site" description="Proton donor" evidence="6">
    <location>
        <position position="203"/>
    </location>
</feature>
<evidence type="ECO:0000313" key="13">
    <source>
        <dbReference type="Proteomes" id="UP000248729"/>
    </source>
</evidence>
<comment type="catalytic activity">
    <reaction evidence="5">
        <text>5'-deoxyadenosine + H2O = 5-deoxy-D-ribose + adenine</text>
        <dbReference type="Rhea" id="RHEA:29859"/>
        <dbReference type="ChEBI" id="CHEBI:15377"/>
        <dbReference type="ChEBI" id="CHEBI:16708"/>
        <dbReference type="ChEBI" id="CHEBI:17319"/>
        <dbReference type="ChEBI" id="CHEBI:149540"/>
        <dbReference type="EC" id="3.2.2.9"/>
    </reaction>
    <physiologicalReaction direction="left-to-right" evidence="5">
        <dbReference type="Rhea" id="RHEA:29860"/>
    </physiologicalReaction>
</comment>
<reference evidence="10 13" key="2">
    <citation type="submission" date="2018-06" db="EMBL/GenBank/DDBJ databases">
        <title>Freshwater and sediment microbial communities from various areas in North America, analyzing microbe dynamics in response to fracking.</title>
        <authorList>
            <person name="Lamendella R."/>
        </authorList>
    </citation>
    <scope>NUCLEOTIDE SEQUENCE [LARGE SCALE GENOMIC DNA]</scope>
    <source>
        <strain evidence="10 13">99A</strain>
    </source>
</reference>
<dbReference type="PANTHER" id="PTHR46832:SF1">
    <property type="entry name" value="5'-METHYLTHIOADENOSINE_S-ADENOSYLHOMOCYSTEINE NUCLEOSIDASE"/>
    <property type="match status" value="1"/>
</dbReference>
<feature type="binding site" evidence="6">
    <location>
        <position position="78"/>
    </location>
    <ligand>
        <name>substrate</name>
    </ligand>
</feature>
<dbReference type="OrthoDB" id="9792278at2"/>
<keyword evidence="3 6" id="KW-0378">Hydrolase</keyword>
<dbReference type="InterPro" id="IPR035994">
    <property type="entry name" value="Nucleoside_phosphorylase_sf"/>
</dbReference>
<protein>
    <recommendedName>
        <fullName evidence="6">5'-methylthioadenosine/S-adenosylhomocysteine nucleosidase</fullName>
        <shortName evidence="6">MTA/SAH nucleosidase</shortName>
        <shortName evidence="6">MTAN</shortName>
        <ecNumber evidence="6">3.2.2.9</ecNumber>
    </recommendedName>
    <alternativeName>
        <fullName evidence="6">5'-deoxyadenosine nucleosidase</fullName>
        <shortName evidence="6">DOA nucleosidase</shortName>
        <shortName evidence="6">dAdo nucleosidase</shortName>
    </alternativeName>
    <alternativeName>
        <fullName evidence="6">5'-methylthioadenosine nucleosidase</fullName>
        <shortName evidence="6">MTA nucleosidase</shortName>
    </alternativeName>
    <alternativeName>
        <fullName evidence="6">S-adenosylhomocysteine nucleosidase</fullName>
        <shortName evidence="6">AdoHcy nucleosidase</shortName>
        <shortName evidence="6">SAH nucleosidase</shortName>
        <shortName evidence="6">SRH nucleosidase</shortName>
    </alternativeName>
</protein>
<dbReference type="Gene3D" id="3.40.50.1580">
    <property type="entry name" value="Nucleoside phosphorylase domain"/>
    <property type="match status" value="1"/>
</dbReference>
<dbReference type="HAMAP" id="MF_01684">
    <property type="entry name" value="Salvage_MtnN"/>
    <property type="match status" value="1"/>
</dbReference>
<dbReference type="EMBL" id="POSM01000009">
    <property type="protein sequence ID" value="PNI01269.1"/>
    <property type="molecule type" value="Genomic_DNA"/>
</dbReference>
<evidence type="ECO:0000256" key="2">
    <source>
        <dbReference type="ARBA" id="ARBA00022605"/>
    </source>
</evidence>
<gene>
    <name evidence="6" type="primary">mtnN</name>
    <name evidence="9" type="ORF">C1N32_09310</name>
    <name evidence="8" type="ORF">C1O25_08555</name>
    <name evidence="10" type="ORF">DET48_102169</name>
</gene>
<dbReference type="Proteomes" id="UP000236547">
    <property type="component" value="Unassembled WGS sequence"/>
</dbReference>
<dbReference type="GeneID" id="94025651"/>
<keyword evidence="2 6" id="KW-0028">Amino-acid biosynthesis</keyword>
<feature type="binding site" evidence="6">
    <location>
        <position position="158"/>
    </location>
    <ligand>
        <name>substrate</name>
    </ligand>
</feature>
<dbReference type="FunFam" id="3.40.50.1580:FF:000001">
    <property type="entry name" value="MTA/SAH nucleosidase family protein"/>
    <property type="match status" value="1"/>
</dbReference>
<organism evidence="9 11">
    <name type="scientific">Vibrio diazotrophicus</name>
    <dbReference type="NCBI Taxonomy" id="685"/>
    <lineage>
        <taxon>Bacteria</taxon>
        <taxon>Pseudomonadati</taxon>
        <taxon>Pseudomonadota</taxon>
        <taxon>Gammaproteobacteria</taxon>
        <taxon>Vibrionales</taxon>
        <taxon>Vibrionaceae</taxon>
        <taxon>Vibrio</taxon>
    </lineage>
</organism>
<evidence type="ECO:0000256" key="1">
    <source>
        <dbReference type="ARBA" id="ARBA00004945"/>
    </source>
</evidence>
<evidence type="ECO:0000313" key="10">
    <source>
        <dbReference type="EMBL" id="RAS69339.1"/>
    </source>
</evidence>
<dbReference type="InterPro" id="IPR010049">
    <property type="entry name" value="MTA_SAH_Nsdase"/>
</dbReference>
<dbReference type="EC" id="3.2.2.9" evidence="6"/>
<evidence type="ECO:0000256" key="6">
    <source>
        <dbReference type="HAMAP-Rule" id="MF_01684"/>
    </source>
</evidence>
<feature type="active site" description="Proton acceptor" evidence="6">
    <location>
        <position position="12"/>
    </location>
</feature>
<feature type="domain" description="Nucleoside phosphorylase" evidence="7">
    <location>
        <begin position="2"/>
        <end position="232"/>
    </location>
</feature>
<evidence type="ECO:0000313" key="9">
    <source>
        <dbReference type="EMBL" id="PNI04989.1"/>
    </source>
</evidence>
<dbReference type="GO" id="GO:0009164">
    <property type="term" value="P:nucleoside catabolic process"/>
    <property type="evidence" value="ECO:0007669"/>
    <property type="project" value="InterPro"/>
</dbReference>
<dbReference type="GO" id="GO:0005829">
    <property type="term" value="C:cytosol"/>
    <property type="evidence" value="ECO:0007669"/>
    <property type="project" value="TreeGrafter"/>
</dbReference>
<dbReference type="GO" id="GO:0019284">
    <property type="term" value="P:L-methionine salvage from S-adenosylmethionine"/>
    <property type="evidence" value="ECO:0007669"/>
    <property type="project" value="TreeGrafter"/>
</dbReference>
<dbReference type="GO" id="GO:0008782">
    <property type="term" value="F:adenosylhomocysteine nucleosidase activity"/>
    <property type="evidence" value="ECO:0007669"/>
    <property type="project" value="UniProtKB-UniRule"/>
</dbReference>
<dbReference type="SUPFAM" id="SSF53167">
    <property type="entry name" value="Purine and uridine phosphorylases"/>
    <property type="match status" value="1"/>
</dbReference>
<accession>A0A2J8H0S5</accession>
<comment type="catalytic activity">
    <reaction evidence="6">
        <text>S-adenosyl-L-homocysteine + H2O = S-(5-deoxy-D-ribos-5-yl)-L-homocysteine + adenine</text>
        <dbReference type="Rhea" id="RHEA:17805"/>
        <dbReference type="ChEBI" id="CHEBI:15377"/>
        <dbReference type="ChEBI" id="CHEBI:16708"/>
        <dbReference type="ChEBI" id="CHEBI:57856"/>
        <dbReference type="ChEBI" id="CHEBI:58195"/>
        <dbReference type="EC" id="3.2.2.9"/>
    </reaction>
</comment>
<evidence type="ECO:0000313" key="12">
    <source>
        <dbReference type="Proteomes" id="UP000236547"/>
    </source>
</evidence>
<dbReference type="UniPathway" id="UPA00904">
    <property type="reaction ID" value="UER00871"/>
</dbReference>
<sequence length="236" mass="25195">MKIGIIGAMQQEVAILKDALEQCQEVSKGGCTYYSGSIHGVDVVLLQSGIGKVAAAIGTTILLDEYQPDVVINTGSAGGFDSSLTMGDVVISTEVRHHDADVTAFGYEMGQMAGQPAAFAADEKLMAVAEKALESISNETNTEKHAVRGLICTGDAFVCTAERQDFIRKHFPSVIAVEMEASAIAQTCHQFQVPFVVVRAISDVADKESPMSFDEFLPLAAQSSSEMVLKMVELLK</sequence>
<comment type="caution">
    <text evidence="9">The sequence shown here is derived from an EMBL/GenBank/DDBJ whole genome shotgun (WGS) entry which is preliminary data.</text>
</comment>
<dbReference type="Pfam" id="PF01048">
    <property type="entry name" value="PNP_UDP_1"/>
    <property type="match status" value="1"/>
</dbReference>
<dbReference type="Proteomes" id="UP000236449">
    <property type="component" value="Unassembled WGS sequence"/>
</dbReference>
<evidence type="ECO:0000256" key="4">
    <source>
        <dbReference type="ARBA" id="ARBA00023167"/>
    </source>
</evidence>
<comment type="pathway">
    <text evidence="1 6">Amino-acid biosynthesis; L-methionine biosynthesis via salvage pathway; S-methyl-5-thio-alpha-D-ribose 1-phosphate from S-methyl-5'-thioadenosine (hydrolase route): step 1/2.</text>
</comment>
<reference evidence="11 12" key="1">
    <citation type="submission" date="2018-01" db="EMBL/GenBank/DDBJ databases">
        <title>Draft genome sequences of six Vibrio diazotrophicus strains isolated from deep-sea sediments of the Baltic Sea.</title>
        <authorList>
            <person name="Castillo D."/>
            <person name="Vandieken V."/>
            <person name="Chiang O."/>
            <person name="Middelboe M."/>
        </authorList>
    </citation>
    <scope>NUCLEOTIDE SEQUENCE [LARGE SCALE GENOMIC DNA]</scope>
    <source>
        <strain evidence="9 11">60.27F</strain>
        <strain evidence="8 12">65.10M</strain>
    </source>
</reference>
<comment type="catalytic activity">
    <reaction evidence="6">
        <text>S-methyl-5'-thioadenosine + H2O = 5-(methylsulfanyl)-D-ribose + adenine</text>
        <dbReference type="Rhea" id="RHEA:13617"/>
        <dbReference type="ChEBI" id="CHEBI:15377"/>
        <dbReference type="ChEBI" id="CHEBI:16708"/>
        <dbReference type="ChEBI" id="CHEBI:17509"/>
        <dbReference type="ChEBI" id="CHEBI:78440"/>
        <dbReference type="EC" id="3.2.2.9"/>
    </reaction>
</comment>
<dbReference type="CDD" id="cd09008">
    <property type="entry name" value="MTAN"/>
    <property type="match status" value="1"/>
</dbReference>
<dbReference type="EMBL" id="POSK01000005">
    <property type="protein sequence ID" value="PNI04989.1"/>
    <property type="molecule type" value="Genomic_DNA"/>
</dbReference>
<dbReference type="EMBL" id="QLTR01000002">
    <property type="protein sequence ID" value="RAS69339.1"/>
    <property type="molecule type" value="Genomic_DNA"/>
</dbReference>
<dbReference type="PANTHER" id="PTHR46832">
    <property type="entry name" value="5'-METHYLTHIOADENOSINE/S-ADENOSYLHOMOCYSTEINE NUCLEOSIDASE"/>
    <property type="match status" value="1"/>
</dbReference>
<proteinExistence type="inferred from homology"/>
<evidence type="ECO:0000313" key="8">
    <source>
        <dbReference type="EMBL" id="PNI01269.1"/>
    </source>
</evidence>
<comment type="similarity">
    <text evidence="6">Belongs to the PNP/UDP phosphorylase family. MtnN subfamily.</text>
</comment>
<evidence type="ECO:0000313" key="11">
    <source>
        <dbReference type="Proteomes" id="UP000236449"/>
    </source>
</evidence>
<dbReference type="InterPro" id="IPR000845">
    <property type="entry name" value="Nucleoside_phosphorylase_d"/>
</dbReference>
<dbReference type="RefSeq" id="WP_042480398.1">
    <property type="nucleotide sequence ID" value="NZ_CBCRWT010000001.1"/>
</dbReference>
<dbReference type="GO" id="GO:0008930">
    <property type="term" value="F:methylthioadenosine nucleosidase activity"/>
    <property type="evidence" value="ECO:0007669"/>
    <property type="project" value="UniProtKB-UniRule"/>
</dbReference>
<keyword evidence="12" id="KW-1185">Reference proteome</keyword>
<dbReference type="NCBIfam" id="TIGR01704">
    <property type="entry name" value="MTA_SAH-Nsdase"/>
    <property type="match status" value="1"/>
</dbReference>
<evidence type="ECO:0000256" key="5">
    <source>
        <dbReference type="ARBA" id="ARBA00050313"/>
    </source>
</evidence>
<comment type="function">
    <text evidence="6">Catalyzes the irreversible cleavage of the glycosidic bond in both 5'-methylthioadenosine (MTA) and S-adenosylhomocysteine (SAH/AdoHcy) to adenine and the corresponding thioribose, 5'-methylthioribose and S-ribosylhomocysteine, respectively. Also cleaves 5'-deoxyadenosine, a toxic by-product of radical S-adenosylmethionine (SAM) enzymes, into 5-deoxyribose and adenine.</text>
</comment>
<dbReference type="GO" id="GO:0019509">
    <property type="term" value="P:L-methionine salvage from methylthioadenosine"/>
    <property type="evidence" value="ECO:0007669"/>
    <property type="project" value="UniProtKB-UniRule"/>
</dbReference>